<feature type="transmembrane region" description="Helical" evidence="1">
    <location>
        <begin position="62"/>
        <end position="80"/>
    </location>
</feature>
<protein>
    <submittedName>
        <fullName evidence="2">Uncharacterized protein</fullName>
    </submittedName>
</protein>
<keyword evidence="1" id="KW-0472">Membrane</keyword>
<dbReference type="AlphaFoldDB" id="A0A8H5BF45"/>
<comment type="caution">
    <text evidence="2">The sequence shown here is derived from an EMBL/GenBank/DDBJ whole genome shotgun (WGS) entry which is preliminary data.</text>
</comment>
<proteinExistence type="predicted"/>
<sequence length="473" mass="51650">MLDSIRNRYDSLMTRVKSTPASYSSLPFPTAPTLPFYRSYPIYTVPGVVVSRAPQLLRRYRALFWCIFGILLFCATGLIAQRFGPLLSTDARKWSYDIPAGVDTHACFPGDEWKPTTGLIVNGLPYSRMATINVTLAGALALISRGQLSTGEIVYTTSPLQTAGTVSINLQAWFQRHELMGLVKACAITRNQSGGSGVGLFTPNWRWPGPIRLEDRMKFTTTVVLPRGSKTLPTKIDGLFSDLPNTSVKMHDLADVSFSDVRLLSTNGAIEVEYLRSTQGAHVSTTNGAVSGKFDAGSSVDIRTTNEKVDVDVGLYHDGTYAMGQLDVQTTNGKIRADINLASSIYTGGHFEINTMTSEAESSVRIGTAPLGSTLRIQSHTRNAPAELTLPSTYEGQFVAANTAWSKIRINADKYARDPSGGWRMRNLVSYPNLEDSRGHVKSGKTFWGFDSEKSSMGYAMLSTTGDMATLNM</sequence>
<evidence type="ECO:0000256" key="1">
    <source>
        <dbReference type="SAM" id="Phobius"/>
    </source>
</evidence>
<organism evidence="2 3">
    <name type="scientific">Psilocybe cf. subviscida</name>
    <dbReference type="NCBI Taxonomy" id="2480587"/>
    <lineage>
        <taxon>Eukaryota</taxon>
        <taxon>Fungi</taxon>
        <taxon>Dikarya</taxon>
        <taxon>Basidiomycota</taxon>
        <taxon>Agaricomycotina</taxon>
        <taxon>Agaricomycetes</taxon>
        <taxon>Agaricomycetidae</taxon>
        <taxon>Agaricales</taxon>
        <taxon>Agaricineae</taxon>
        <taxon>Strophariaceae</taxon>
        <taxon>Psilocybe</taxon>
    </lineage>
</organism>
<reference evidence="2 3" key="1">
    <citation type="journal article" date="2020" name="ISME J.">
        <title>Uncovering the hidden diversity of litter-decomposition mechanisms in mushroom-forming fungi.</title>
        <authorList>
            <person name="Floudas D."/>
            <person name="Bentzer J."/>
            <person name="Ahren D."/>
            <person name="Johansson T."/>
            <person name="Persson P."/>
            <person name="Tunlid A."/>
        </authorList>
    </citation>
    <scope>NUCLEOTIDE SEQUENCE [LARGE SCALE GENOMIC DNA]</scope>
    <source>
        <strain evidence="2 3">CBS 101986</strain>
    </source>
</reference>
<keyword evidence="3" id="KW-1185">Reference proteome</keyword>
<gene>
    <name evidence="2" type="ORF">D9619_002087</name>
</gene>
<dbReference type="EMBL" id="JAACJJ010000028">
    <property type="protein sequence ID" value="KAF5321966.1"/>
    <property type="molecule type" value="Genomic_DNA"/>
</dbReference>
<dbReference type="Proteomes" id="UP000567179">
    <property type="component" value="Unassembled WGS sequence"/>
</dbReference>
<dbReference type="OrthoDB" id="5570013at2759"/>
<accession>A0A8H5BF45</accession>
<keyword evidence="1" id="KW-1133">Transmembrane helix</keyword>
<evidence type="ECO:0000313" key="2">
    <source>
        <dbReference type="EMBL" id="KAF5321966.1"/>
    </source>
</evidence>
<name>A0A8H5BF45_9AGAR</name>
<keyword evidence="1" id="KW-0812">Transmembrane</keyword>
<evidence type="ECO:0000313" key="3">
    <source>
        <dbReference type="Proteomes" id="UP000567179"/>
    </source>
</evidence>